<evidence type="ECO:0000313" key="4">
    <source>
        <dbReference type="Proteomes" id="UP000826656"/>
    </source>
</evidence>
<dbReference type="EMBL" id="JAIVGD010000013">
    <property type="protein sequence ID" value="KAH0761645.1"/>
    <property type="molecule type" value="Genomic_DNA"/>
</dbReference>
<evidence type="ECO:0000259" key="2">
    <source>
        <dbReference type="PROSITE" id="PS50181"/>
    </source>
</evidence>
<protein>
    <recommendedName>
        <fullName evidence="2">F-box domain-containing protein</fullName>
    </recommendedName>
</protein>
<accession>A0ABQ7VC45</accession>
<dbReference type="SUPFAM" id="SSF81383">
    <property type="entry name" value="F-box domain"/>
    <property type="match status" value="1"/>
</dbReference>
<organism evidence="3 4">
    <name type="scientific">Solanum tuberosum</name>
    <name type="common">Potato</name>
    <dbReference type="NCBI Taxonomy" id="4113"/>
    <lineage>
        <taxon>Eukaryota</taxon>
        <taxon>Viridiplantae</taxon>
        <taxon>Streptophyta</taxon>
        <taxon>Embryophyta</taxon>
        <taxon>Tracheophyta</taxon>
        <taxon>Spermatophyta</taxon>
        <taxon>Magnoliopsida</taxon>
        <taxon>eudicotyledons</taxon>
        <taxon>Gunneridae</taxon>
        <taxon>Pentapetalae</taxon>
        <taxon>asterids</taxon>
        <taxon>lamiids</taxon>
        <taxon>Solanales</taxon>
        <taxon>Solanaceae</taxon>
        <taxon>Solanoideae</taxon>
        <taxon>Solaneae</taxon>
        <taxon>Solanum</taxon>
    </lineage>
</organism>
<dbReference type="InterPro" id="IPR050796">
    <property type="entry name" value="SCF_F-box_component"/>
</dbReference>
<dbReference type="InterPro" id="IPR006527">
    <property type="entry name" value="F-box-assoc_dom_typ1"/>
</dbReference>
<evidence type="ECO:0000256" key="1">
    <source>
        <dbReference type="SAM" id="MobiDB-lite"/>
    </source>
</evidence>
<dbReference type="Proteomes" id="UP000826656">
    <property type="component" value="Unassembled WGS sequence"/>
</dbReference>
<evidence type="ECO:0000313" key="3">
    <source>
        <dbReference type="EMBL" id="KAH0761645.1"/>
    </source>
</evidence>
<sequence>MAESEGDEASNLHPKRRKRTNSAQLPSTSIKDSVLMTIPILPAELFTEILLSLPVKPLLKFRSVSKSWLDLMSTPEFINTHLSKSANNEDLTHHRLMLSFNQPKYNLKDCSVSSLINGSVTEALNLEYLFIWNPSIRKFKKLPDCRDKWCSGCHSMYGFGFDEVHRDYKVVVGFHNEGYAYSFLVKVKMYSLNSNSCTSIDDFETGKICTKSGMFVNGNLLWANDIYHTSGSDIISFDLAERTWGKVQQPYHGERFLLDPGSFGK</sequence>
<dbReference type="SMART" id="SM00256">
    <property type="entry name" value="FBOX"/>
    <property type="match status" value="1"/>
</dbReference>
<comment type="caution">
    <text evidence="3">The sequence shown here is derived from an EMBL/GenBank/DDBJ whole genome shotgun (WGS) entry which is preliminary data.</text>
</comment>
<dbReference type="InterPro" id="IPR036047">
    <property type="entry name" value="F-box-like_dom_sf"/>
</dbReference>
<gene>
    <name evidence="3" type="ORF">KY290_017718</name>
</gene>
<dbReference type="NCBIfam" id="TIGR01640">
    <property type="entry name" value="F_box_assoc_1"/>
    <property type="match status" value="1"/>
</dbReference>
<dbReference type="Pfam" id="PF00646">
    <property type="entry name" value="F-box"/>
    <property type="match status" value="1"/>
</dbReference>
<name>A0ABQ7VC45_SOLTU</name>
<reference evidence="3 4" key="1">
    <citation type="journal article" date="2021" name="bioRxiv">
        <title>Chromosome-scale and haplotype-resolved genome assembly of a tetraploid potato cultivar.</title>
        <authorList>
            <person name="Sun H."/>
            <person name="Jiao W.-B."/>
            <person name="Krause K."/>
            <person name="Campoy J.A."/>
            <person name="Goel M."/>
            <person name="Folz-Donahue K."/>
            <person name="Kukat C."/>
            <person name="Huettel B."/>
            <person name="Schneeberger K."/>
        </authorList>
    </citation>
    <scope>NUCLEOTIDE SEQUENCE [LARGE SCALE GENOMIC DNA]</scope>
    <source>
        <strain evidence="3">SolTubOtavaFocal</strain>
        <tissue evidence="3">Leaves</tissue>
    </source>
</reference>
<dbReference type="Gene3D" id="1.20.1280.50">
    <property type="match status" value="1"/>
</dbReference>
<dbReference type="InterPro" id="IPR001810">
    <property type="entry name" value="F-box_dom"/>
</dbReference>
<dbReference type="InterPro" id="IPR017451">
    <property type="entry name" value="F-box-assoc_interact_dom"/>
</dbReference>
<proteinExistence type="predicted"/>
<dbReference type="PANTHER" id="PTHR31672:SF13">
    <property type="entry name" value="F-BOX PROTEIN CPR30-LIKE"/>
    <property type="match status" value="1"/>
</dbReference>
<feature type="domain" description="F-box" evidence="2">
    <location>
        <begin position="35"/>
        <end position="81"/>
    </location>
</feature>
<dbReference type="PANTHER" id="PTHR31672">
    <property type="entry name" value="BNACNNG10540D PROTEIN"/>
    <property type="match status" value="1"/>
</dbReference>
<feature type="region of interest" description="Disordered" evidence="1">
    <location>
        <begin position="1"/>
        <end position="26"/>
    </location>
</feature>
<keyword evidence="4" id="KW-1185">Reference proteome</keyword>
<dbReference type="PROSITE" id="PS50181">
    <property type="entry name" value="FBOX"/>
    <property type="match status" value="1"/>
</dbReference>
<dbReference type="Pfam" id="PF07734">
    <property type="entry name" value="FBA_1"/>
    <property type="match status" value="1"/>
</dbReference>